<dbReference type="HOGENOM" id="CLU_116265_0_0_5"/>
<dbReference type="InterPro" id="IPR006531">
    <property type="entry name" value="Gp5/Vgr_OB"/>
</dbReference>
<dbReference type="Gene3D" id="2.40.50.230">
    <property type="entry name" value="Gp5 N-terminal domain"/>
    <property type="match status" value="1"/>
</dbReference>
<sequence>MKTIIEMASRIADLERRLDGMMRHGTVAEVDPEAGTARISIGGTDEKPFISPWVPYGQIAGALKVHSPPSVGQQMTLLSPSGDFRQAVALPMTWSNQNASPSSKGDENVLTFGSIKVELRGTEIIITAPRVFFKCDGTTLEMKGGSFRASSDDFEFD</sequence>
<evidence type="ECO:0000313" key="3">
    <source>
        <dbReference type="Proteomes" id="UP000002301"/>
    </source>
</evidence>
<dbReference type="PATRIC" id="fig|439375.7.peg.1571"/>
<accession>A6WZ13</accession>
<dbReference type="AlphaFoldDB" id="A6WZ13"/>
<dbReference type="STRING" id="439375.Oant_1500"/>
<proteinExistence type="predicted"/>
<protein>
    <submittedName>
        <fullName evidence="2">Phage P2 baseplate assembly protein gpV-like protein</fullName>
    </submittedName>
</protein>
<dbReference type="eggNOG" id="COG4540">
    <property type="taxonomic scope" value="Bacteria"/>
</dbReference>
<organism evidence="2 3">
    <name type="scientific">Brucella anthropi (strain ATCC 49188 / DSM 6882 / CCUG 24695 / JCM 21032 / LMG 3331 / NBRC 15819 / NCTC 12168 / Alc 37)</name>
    <name type="common">Ochrobactrum anthropi</name>
    <dbReference type="NCBI Taxonomy" id="439375"/>
    <lineage>
        <taxon>Bacteria</taxon>
        <taxon>Pseudomonadati</taxon>
        <taxon>Pseudomonadota</taxon>
        <taxon>Alphaproteobacteria</taxon>
        <taxon>Hyphomicrobiales</taxon>
        <taxon>Brucellaceae</taxon>
        <taxon>Brucella/Ochrobactrum group</taxon>
        <taxon>Brucella</taxon>
    </lineage>
</organism>
<keyword evidence="3" id="KW-1185">Reference proteome</keyword>
<dbReference type="KEGG" id="oan:Oant_1500"/>
<evidence type="ECO:0000259" key="1">
    <source>
        <dbReference type="Pfam" id="PF04717"/>
    </source>
</evidence>
<dbReference type="InterPro" id="IPR037026">
    <property type="entry name" value="Vgr_OB-fold_dom_sf"/>
</dbReference>
<evidence type="ECO:0000313" key="2">
    <source>
        <dbReference type="EMBL" id="ABS14217.1"/>
    </source>
</evidence>
<dbReference type="RefSeq" id="WP_012091555.1">
    <property type="nucleotide sequence ID" value="NC_009667.1"/>
</dbReference>
<dbReference type="EMBL" id="CP000758">
    <property type="protein sequence ID" value="ABS14217.1"/>
    <property type="molecule type" value="Genomic_DNA"/>
</dbReference>
<dbReference type="Pfam" id="PF04717">
    <property type="entry name" value="Phage_base_V"/>
    <property type="match status" value="1"/>
</dbReference>
<feature type="domain" description="Gp5/Type VI secretion system Vgr protein OB-fold" evidence="1">
    <location>
        <begin position="23"/>
        <end position="94"/>
    </location>
</feature>
<reference evidence="2 3" key="1">
    <citation type="journal article" date="2011" name="J. Bacteriol.">
        <title>Genome of Ochrobactrum anthropi ATCC 49188 T, a versatile opportunistic pathogen and symbiont of several eukaryotic hosts.</title>
        <authorList>
            <person name="Chain P.S."/>
            <person name="Lang D.M."/>
            <person name="Comerci D.J."/>
            <person name="Malfatti S.A."/>
            <person name="Vergez L.M."/>
            <person name="Shin M."/>
            <person name="Ugalde R.A."/>
            <person name="Garcia E."/>
            <person name="Tolmasky M.E."/>
        </authorList>
    </citation>
    <scope>NUCLEOTIDE SEQUENCE [LARGE SCALE GENOMIC DNA]</scope>
    <source>
        <strain evidence="3">ATCC 49188 / DSM 6882 / CCUG 24695 / JCM 21032 / LMG 3331 / NBRC 15819 / NCTC 12168 / Alc 37</strain>
    </source>
</reference>
<dbReference type="Proteomes" id="UP000002301">
    <property type="component" value="Chromosome 1"/>
</dbReference>
<gene>
    <name evidence="2" type="ordered locus">Oant_1500</name>
</gene>
<name>A6WZ13_BRUA4</name>